<dbReference type="EMBL" id="CADCVF010000082">
    <property type="protein sequence ID" value="CAA9472083.1"/>
    <property type="molecule type" value="Genomic_DNA"/>
</dbReference>
<dbReference type="InterPro" id="IPR044068">
    <property type="entry name" value="CB"/>
</dbReference>
<dbReference type="InterPro" id="IPR050090">
    <property type="entry name" value="Tyrosine_recombinase_XerCD"/>
</dbReference>
<evidence type="ECO:0000256" key="2">
    <source>
        <dbReference type="ARBA" id="ARBA00023125"/>
    </source>
</evidence>
<dbReference type="GO" id="GO:0006310">
    <property type="term" value="P:DNA recombination"/>
    <property type="evidence" value="ECO:0007669"/>
    <property type="project" value="UniProtKB-KW"/>
</dbReference>
<dbReference type="Pfam" id="PF14659">
    <property type="entry name" value="Phage_int_SAM_3"/>
    <property type="match status" value="1"/>
</dbReference>
<evidence type="ECO:0000256" key="1">
    <source>
        <dbReference type="ARBA" id="ARBA00022908"/>
    </source>
</evidence>
<protein>
    <submittedName>
        <fullName evidence="7">Integrase</fullName>
    </submittedName>
</protein>
<reference evidence="7" key="1">
    <citation type="submission" date="2020-02" db="EMBL/GenBank/DDBJ databases">
        <authorList>
            <person name="Meier V. D."/>
        </authorList>
    </citation>
    <scope>NUCLEOTIDE SEQUENCE</scope>
    <source>
        <strain evidence="7">AVDCRST_MAG58</strain>
    </source>
</reference>
<dbReference type="GO" id="GO:0015074">
    <property type="term" value="P:DNA integration"/>
    <property type="evidence" value="ECO:0007669"/>
    <property type="project" value="UniProtKB-KW"/>
</dbReference>
<dbReference type="InterPro" id="IPR013762">
    <property type="entry name" value="Integrase-like_cat_sf"/>
</dbReference>
<dbReference type="PROSITE" id="PS51900">
    <property type="entry name" value="CB"/>
    <property type="match status" value="1"/>
</dbReference>
<evidence type="ECO:0000313" key="7">
    <source>
        <dbReference type="EMBL" id="CAA9472083.1"/>
    </source>
</evidence>
<feature type="domain" description="Core-binding (CB)" evidence="6">
    <location>
        <begin position="72"/>
        <end position="154"/>
    </location>
</feature>
<keyword evidence="2 4" id="KW-0238">DNA-binding</keyword>
<dbReference type="InterPro" id="IPR011010">
    <property type="entry name" value="DNA_brk_join_enz"/>
</dbReference>
<dbReference type="AlphaFoldDB" id="A0A6J4RGJ6"/>
<evidence type="ECO:0000256" key="3">
    <source>
        <dbReference type="ARBA" id="ARBA00023172"/>
    </source>
</evidence>
<dbReference type="GO" id="GO:0003677">
    <property type="term" value="F:DNA binding"/>
    <property type="evidence" value="ECO:0007669"/>
    <property type="project" value="UniProtKB-UniRule"/>
</dbReference>
<organism evidence="7">
    <name type="scientific">uncultured Rubrobacteraceae bacterium</name>
    <dbReference type="NCBI Taxonomy" id="349277"/>
    <lineage>
        <taxon>Bacteria</taxon>
        <taxon>Bacillati</taxon>
        <taxon>Actinomycetota</taxon>
        <taxon>Rubrobacteria</taxon>
        <taxon>Rubrobacterales</taxon>
        <taxon>Rubrobacteraceae</taxon>
        <taxon>environmental samples</taxon>
    </lineage>
</organism>
<sequence length="376" mass="42136">MARKRERGNGDVWPRKYKQGKIIGYRASYWLDKPSGPKRRYVSGKNKGETRTALSKAKAGKEDGFVLDASATTLGDYLDGWLEDTRGTVRQRTWERYEQIVHVHIKPTLGRAKLKTLNPAQVRALYRERLAGGSSPRTVQYVHVTLHKALEQAQGDGLVARNVAKGIKAPRPKKKEIVPLTPDQARAFLEAARGDRFEALFVLALQCGLREGELLGLRWDDVDLEDGTLRVRRTLSETRDGPIFEPPKNGKGRNVPLTGAAAEALRDHLARQMREIGDEYQDKGLVFASQTGKTMSASNVVNRHFRPLLQRAGLPRVRLHDLRHTCATLLLIKGVHPKYVQELLGHANISITLDTYSHVIPGMGNQTMDAMEEIFS</sequence>
<name>A0A6J4RGJ6_9ACTN</name>
<dbReference type="PROSITE" id="PS51898">
    <property type="entry name" value="TYR_RECOMBINASE"/>
    <property type="match status" value="1"/>
</dbReference>
<dbReference type="InterPro" id="IPR004107">
    <property type="entry name" value="Integrase_SAM-like_N"/>
</dbReference>
<gene>
    <name evidence="7" type="ORF">AVDCRST_MAG58-3994</name>
</gene>
<dbReference type="PANTHER" id="PTHR30349">
    <property type="entry name" value="PHAGE INTEGRASE-RELATED"/>
    <property type="match status" value="1"/>
</dbReference>
<keyword evidence="3" id="KW-0233">DNA recombination</keyword>
<dbReference type="SUPFAM" id="SSF56349">
    <property type="entry name" value="DNA breaking-rejoining enzymes"/>
    <property type="match status" value="1"/>
</dbReference>
<dbReference type="PANTHER" id="PTHR30349:SF91">
    <property type="entry name" value="INTA PROTEIN"/>
    <property type="match status" value="1"/>
</dbReference>
<proteinExistence type="predicted"/>
<evidence type="ECO:0000259" key="5">
    <source>
        <dbReference type="PROSITE" id="PS51898"/>
    </source>
</evidence>
<dbReference type="Pfam" id="PF00589">
    <property type="entry name" value="Phage_integrase"/>
    <property type="match status" value="1"/>
</dbReference>
<evidence type="ECO:0000259" key="6">
    <source>
        <dbReference type="PROSITE" id="PS51900"/>
    </source>
</evidence>
<evidence type="ECO:0000256" key="4">
    <source>
        <dbReference type="PROSITE-ProRule" id="PRU01248"/>
    </source>
</evidence>
<dbReference type="InterPro" id="IPR010998">
    <property type="entry name" value="Integrase_recombinase_N"/>
</dbReference>
<dbReference type="CDD" id="cd01189">
    <property type="entry name" value="INT_ICEBs1_C_like"/>
    <property type="match status" value="1"/>
</dbReference>
<accession>A0A6J4RGJ6</accession>
<feature type="domain" description="Tyr recombinase" evidence="5">
    <location>
        <begin position="175"/>
        <end position="369"/>
    </location>
</feature>
<dbReference type="InterPro" id="IPR002104">
    <property type="entry name" value="Integrase_catalytic"/>
</dbReference>
<keyword evidence="1" id="KW-0229">DNA integration</keyword>
<dbReference type="Gene3D" id="1.10.150.130">
    <property type="match status" value="1"/>
</dbReference>
<dbReference type="Gene3D" id="1.10.443.10">
    <property type="entry name" value="Intergrase catalytic core"/>
    <property type="match status" value="1"/>
</dbReference>